<dbReference type="Proteomes" id="UP000483820">
    <property type="component" value="Chromosome III"/>
</dbReference>
<protein>
    <submittedName>
        <fullName evidence="1">Uncharacterized protein</fullName>
    </submittedName>
</protein>
<dbReference type="KEGG" id="crq:GCK72_008686"/>
<accession>A0A6A5GZD4</accession>
<name>A0A6A5GZD4_CAERE</name>
<reference evidence="1 2" key="1">
    <citation type="submission" date="2019-12" db="EMBL/GenBank/DDBJ databases">
        <title>Chromosome-level assembly of the Caenorhabditis remanei genome.</title>
        <authorList>
            <person name="Teterina A.A."/>
            <person name="Willis J.H."/>
            <person name="Phillips P.C."/>
        </authorList>
    </citation>
    <scope>NUCLEOTIDE SEQUENCE [LARGE SCALE GENOMIC DNA]</scope>
    <source>
        <strain evidence="1 2">PX506</strain>
        <tissue evidence="1">Whole organism</tissue>
    </source>
</reference>
<dbReference type="PANTHER" id="PTHR31227">
    <property type="entry name" value="PROTEIN CBG15697"/>
    <property type="match status" value="1"/>
</dbReference>
<organism evidence="1 2">
    <name type="scientific">Caenorhabditis remanei</name>
    <name type="common">Caenorhabditis vulgaris</name>
    <dbReference type="NCBI Taxonomy" id="31234"/>
    <lineage>
        <taxon>Eukaryota</taxon>
        <taxon>Metazoa</taxon>
        <taxon>Ecdysozoa</taxon>
        <taxon>Nematoda</taxon>
        <taxon>Chromadorea</taxon>
        <taxon>Rhabditida</taxon>
        <taxon>Rhabditina</taxon>
        <taxon>Rhabditomorpha</taxon>
        <taxon>Rhabditoidea</taxon>
        <taxon>Rhabditidae</taxon>
        <taxon>Peloderinae</taxon>
        <taxon>Caenorhabditis</taxon>
    </lineage>
</organism>
<evidence type="ECO:0000313" key="2">
    <source>
        <dbReference type="Proteomes" id="UP000483820"/>
    </source>
</evidence>
<dbReference type="CTD" id="78774727"/>
<dbReference type="GeneID" id="78774727"/>
<comment type="caution">
    <text evidence="1">The sequence shown here is derived from an EMBL/GenBank/DDBJ whole genome shotgun (WGS) entry which is preliminary data.</text>
</comment>
<dbReference type="RefSeq" id="XP_053586554.1">
    <property type="nucleotide sequence ID" value="XM_053726977.1"/>
</dbReference>
<dbReference type="EMBL" id="WUAV01000003">
    <property type="protein sequence ID" value="KAF1760437.1"/>
    <property type="molecule type" value="Genomic_DNA"/>
</dbReference>
<evidence type="ECO:0000313" key="1">
    <source>
        <dbReference type="EMBL" id="KAF1760437.1"/>
    </source>
</evidence>
<dbReference type="PANTHER" id="PTHR31227:SF1">
    <property type="entry name" value="DOMAIN OF UNKNOWN FUNCTION WSN DOMAIN-CONTAINING PROTEIN"/>
    <property type="match status" value="1"/>
</dbReference>
<sequence length="875" mass="99708">MASESAVTEKNLVDFHTMKNMWNDAGDLTKIPDVLKFKSLNSLTSLDLSVLEDFKEGKDASSSLESLKTASKNSVEKMNKDNVLNILKEMSPFHKFAQLMEYYDNAKVNAIQNTDVSITALLKQDLLELQSLVGGTGSVISTLSEIVSSRSGSNDINRQHTAGLVNGYLDLKEIIKDSEEAWLQKAMKQFNGKGGLSVFNGLAETMNLLHEKWKVAKQENTKRSLQYGKKLETNLQTLNYDKDSIDTLITTFQGCPFGAVNDGYTKMDKECWKRRIFREHGYVSKRTIHQNWRIKRKRVATVQDDNDDIDARENEEDLGTEVDDEPIYDYFMEQQDVSIKEKFDREDALNIVSSVFVYNNIFVPLGHDIFSVSRLLKEFPSITLTDVMKKVDKWSEHENRSYTKCSSCGHLLSQQNNCRNEECLRVGKSQTNLAGGTRILTFSLKNQLKEILESGDFGFENREFHSSSLWKKLSTTPKYLSRLRQAQDNHPNVTTMFLTINMDGFRKRGLARGEYWPLYVAANDLNRSEWGYAEYRPEVVMLSSMIHSGKTIESDDFCSAFERLRLEVEETQKYPFDVVIKGIQYKIRLEIYQTVLDMDASKKIHGVPVWQSYGSCSRWDAVGTRIKTKKGSKVAWLLEQNTKEYDNSYFPKKLKQSCLPAPWTEGYDCLHLINEGTSRDVMRNLLAGGSKYNVKIHSTVNAEWAKSLNSAKSPKGMSSTMLMDPIQLSTRTGVEVQNLFNVSVPALIVLHDEGEQWLFFLYLQWLITRLIVDPRLSASQCRIIKEVAPVVKKMMSSHYPQFGTMKQHFVLDHMVESLEKDGSPLLSSAASFERINQVLGRGSSVYTTRTVVNMANRFIALQRAVSQCCLAIKKN</sequence>
<dbReference type="AlphaFoldDB" id="A0A6A5GZD4"/>
<gene>
    <name evidence="1" type="ORF">GCK72_008686</name>
</gene>
<proteinExistence type="predicted"/>